<dbReference type="GO" id="GO:0008270">
    <property type="term" value="F:zinc ion binding"/>
    <property type="evidence" value="ECO:0007669"/>
    <property type="project" value="UniProtKB-KW"/>
</dbReference>
<organism evidence="4">
    <name type="scientific">Glyptapanteles flavicoxis</name>
    <dbReference type="NCBI Taxonomy" id="463051"/>
    <lineage>
        <taxon>Eukaryota</taxon>
        <taxon>Metazoa</taxon>
        <taxon>Ecdysozoa</taxon>
        <taxon>Arthropoda</taxon>
        <taxon>Hexapoda</taxon>
        <taxon>Insecta</taxon>
        <taxon>Pterygota</taxon>
        <taxon>Neoptera</taxon>
        <taxon>Endopterygota</taxon>
        <taxon>Hymenoptera</taxon>
        <taxon>Apocrita</taxon>
        <taxon>Ichneumonoidea</taxon>
        <taxon>Braconidae</taxon>
        <taxon>Microgastrinae</taxon>
        <taxon>Glyptapanteles</taxon>
    </lineage>
</organism>
<name>B7S8P7_9HYME</name>
<keyword evidence="1" id="KW-0479">Metal-binding</keyword>
<keyword evidence="1" id="KW-0862">Zinc</keyword>
<protein>
    <recommendedName>
        <fullName evidence="3">CCHC-type domain-containing protein</fullName>
    </recommendedName>
</protein>
<feature type="region of interest" description="Disordered" evidence="2">
    <location>
        <begin position="267"/>
        <end position="292"/>
    </location>
</feature>
<dbReference type="AlphaFoldDB" id="B7S8P7"/>
<feature type="domain" description="CCHC-type" evidence="3">
    <location>
        <begin position="330"/>
        <end position="343"/>
    </location>
</feature>
<feature type="region of interest" description="Disordered" evidence="2">
    <location>
        <begin position="475"/>
        <end position="494"/>
    </location>
</feature>
<gene>
    <name evidence="4" type="ORF">GFP_L5_0200</name>
</gene>
<feature type="region of interest" description="Disordered" evidence="2">
    <location>
        <begin position="223"/>
        <end position="248"/>
    </location>
</feature>
<feature type="compositionally biased region" description="Polar residues" evidence="2">
    <location>
        <begin position="228"/>
        <end position="245"/>
    </location>
</feature>
<dbReference type="GO" id="GO:0003676">
    <property type="term" value="F:nucleic acid binding"/>
    <property type="evidence" value="ECO:0007669"/>
    <property type="project" value="InterPro"/>
</dbReference>
<evidence type="ECO:0000256" key="1">
    <source>
        <dbReference type="PROSITE-ProRule" id="PRU00047"/>
    </source>
</evidence>
<reference evidence="4" key="1">
    <citation type="submission" date="2007-06" db="EMBL/GenBank/DDBJ databases">
        <title>Bracovirus Evolution: Comparative Genomics of Multiple Viral and Proviral Genomes.</title>
        <authorList>
            <person name="Desjardins C.A."/>
            <person name="Gundersen-Rindal D.E."/>
            <person name="Hostetler J.B."/>
            <person name="Tallon L.J."/>
            <person name="Utterback T.R."/>
            <person name="Fuester R.W."/>
            <person name="Schatz M.C."/>
            <person name="Pedroni M.J."/>
            <person name="Fadrosh D.W."/>
            <person name="Haas B.J."/>
            <person name="Toms B.S."/>
            <person name="Chen D."/>
            <person name="Nene V."/>
        </authorList>
    </citation>
    <scope>NUCLEOTIDE SEQUENCE</scope>
</reference>
<evidence type="ECO:0000256" key="2">
    <source>
        <dbReference type="SAM" id="MobiDB-lite"/>
    </source>
</evidence>
<feature type="compositionally biased region" description="Low complexity" evidence="2">
    <location>
        <begin position="475"/>
        <end position="485"/>
    </location>
</feature>
<accession>B7S8P7</accession>
<sequence length="884" mass="99832">MFRTPPAVSPLPIDNSQNVMQNFYPLNPNLLNPDNPMAQENLLNPRNPYGLQPNTLPYQYTYIAPRHSTVPIAPVPSHTWYSNNTTLRPNDLCRAAKSWNITFPPRDASVKLDAKKFLTVIERRMRSNDIPIDQFRSGGNEALLQEIFSLQQSEEELGVAFINRMQCAFAQLEEPLPENRQVRIIIQKFNFQFLSKFAEEPINTYSLLYKRVSSWQSVIDTGRRNQTERTTNNKSKTQFSNNTSKPRTRVNAVTDSDLLTLENSGITTEDDERTTPDAIRGTSPPNPYFPLKKDPTNLTAFTTADMQAIVQVIIEKLQLVPNSVTLPTICGRCGRTGHIADVCCSRTTDEIRARAGLPPFEQNMNFKKRVGTLVAPSTPTLVNKPAVATDIVSPLIVKLADLTGNSLDIHYLNDLKTPCRSNRQPLLQNMTESTIMSSITSSDTGASLKSSQQPLIFDSLTKTLVSDLITPSHSYNNSLSSSPEPASLPPSSLPTHIRANLTTEGISQMEFGRIPRPAVQHEVTTPTTTKRNVPATETTQKVAVTSVSVQTSTDAAVNDSLRCESLQPPSHLSSLERPAWVDALLEGIAELRKQTRVYAGDLKLLQQYFQVLNKKFSFLQDKQMVDLASDIREVAKNTDAVSQRVSAVEPEINKLGTYYQEKTVHAEDVPAENTPEIKPTVPVYNTETTRTSSDTSSHGTVVIHNGIRLLDYTTFYKAIRKTCVAVRPTIINQQLQKPWTQTVTTQAQPLFNAETGQNYRQRDHKINQCRLLWQPDMCHICHQDQVTIETCFRLYEKKKRDHFWRRCQKCGIPIQLFNPQCRACNIRWPGVLELDWNQIHRKRHRALPQSASPFPEQVTPYGSGVSFTIYHLRKKKSFNYFIII</sequence>
<evidence type="ECO:0000313" key="4">
    <source>
        <dbReference type="EMBL" id="ACE75272.1"/>
    </source>
</evidence>
<proteinExistence type="predicted"/>
<keyword evidence="1" id="KW-0863">Zinc-finger</keyword>
<dbReference type="InterPro" id="IPR001878">
    <property type="entry name" value="Znf_CCHC"/>
</dbReference>
<dbReference type="PROSITE" id="PS50158">
    <property type="entry name" value="ZF_CCHC"/>
    <property type="match status" value="1"/>
</dbReference>
<evidence type="ECO:0000259" key="3">
    <source>
        <dbReference type="PROSITE" id="PS50158"/>
    </source>
</evidence>
<dbReference type="EMBL" id="EF710649">
    <property type="protein sequence ID" value="ACE75272.1"/>
    <property type="molecule type" value="Genomic_DNA"/>
</dbReference>